<organism evidence="1 2">
    <name type="scientific">Propionibacterium acidifaciens F0233</name>
    <dbReference type="NCBI Taxonomy" id="553198"/>
    <lineage>
        <taxon>Bacteria</taxon>
        <taxon>Bacillati</taxon>
        <taxon>Actinomycetota</taxon>
        <taxon>Actinomycetes</taxon>
        <taxon>Propionibacteriales</taxon>
        <taxon>Propionibacteriaceae</taxon>
        <taxon>Propionibacterium</taxon>
    </lineage>
</organism>
<gene>
    <name evidence="1" type="primary">csb1</name>
    <name evidence="1" type="ORF">HMPREF0682_2484</name>
</gene>
<proteinExistence type="predicted"/>
<dbReference type="NCBIfam" id="TIGR02570">
    <property type="entry name" value="cas7_GSU0053"/>
    <property type="match status" value="1"/>
</dbReference>
<evidence type="ECO:0000313" key="2">
    <source>
        <dbReference type="Proteomes" id="UP000017052"/>
    </source>
</evidence>
<dbReference type="Proteomes" id="UP000017052">
    <property type="component" value="Unassembled WGS sequence"/>
</dbReference>
<comment type="caution">
    <text evidence="1">The sequence shown here is derived from an EMBL/GenBank/DDBJ whole genome shotgun (WGS) entry which is preliminary data.</text>
</comment>
<evidence type="ECO:0000313" key="1">
    <source>
        <dbReference type="EMBL" id="ERK50537.1"/>
    </source>
</evidence>
<protein>
    <submittedName>
        <fullName evidence="1">CRISPR-associated protein Csb1, Dpsyc system</fullName>
    </submittedName>
</protein>
<dbReference type="EMBL" id="ACVN02000303">
    <property type="protein sequence ID" value="ERK50537.1"/>
    <property type="molecule type" value="Genomic_DNA"/>
</dbReference>
<keyword evidence="2" id="KW-1185">Reference proteome</keyword>
<sequence length="391" mass="42257">MASEKGKTMTELTLSTLQEKLSDTEWAAARIVAAYQPSGGPGSRVFPPTFPTTATDPSPYLMEERVRDRDGEVRRATVLDQVPAQANRCEEATAAAWRQGVVRVPMLRLVHRGASSFELTGLDAPHRAFDAYWRDSRLDGAKFDSTEIGRALLNSSLTDATALLEYDPGTLVYGGWNSHRKGRQAKFPRIYSSEMIGWDPVVGVRRAGRMDPANLTGSRTGEGDEWSYSPMADKKKDSKLSEIGHGNIAPSTTHGGVTITEATRTAVLSLTATRRIRFGSLDRAAVDAAHVLLAAFGLLGDRLAFGQAGLWLRSGCDLVTQSETLEWIGRGGTTEQFSLSPHGAVQLYDEALRAAQAAGVPLHLETVELTPSEPLAEALDFSLTKAESAGE</sequence>
<dbReference type="InterPro" id="IPR013403">
    <property type="entry name" value="CRISPR-assoc_prot_Csb1/Cas7u"/>
</dbReference>
<name>U2RIJ7_9ACTN</name>
<accession>U2RIJ7</accession>
<dbReference type="Pfam" id="PF09617">
    <property type="entry name" value="Cas_GSU0053"/>
    <property type="match status" value="1"/>
</dbReference>
<dbReference type="AlphaFoldDB" id="U2RIJ7"/>
<reference evidence="1" key="1">
    <citation type="submission" date="2013-08" db="EMBL/GenBank/DDBJ databases">
        <authorList>
            <person name="Durkin A.S."/>
            <person name="Haft D.R."/>
            <person name="McCorrison J."/>
            <person name="Torralba M."/>
            <person name="Gillis M."/>
            <person name="Haft D.H."/>
            <person name="Methe B."/>
            <person name="Sutton G."/>
            <person name="Nelson K.E."/>
        </authorList>
    </citation>
    <scope>NUCLEOTIDE SEQUENCE [LARGE SCALE GENOMIC DNA]</scope>
    <source>
        <strain evidence="1">F0233</strain>
    </source>
</reference>